<gene>
    <name evidence="8" type="ORF">AM592_13220</name>
</gene>
<dbReference type="PANTHER" id="PTHR33885">
    <property type="entry name" value="PHAGE SHOCK PROTEIN C"/>
    <property type="match status" value="1"/>
</dbReference>
<feature type="domain" description="Phage shock protein PspC N-terminal" evidence="7">
    <location>
        <begin position="2"/>
        <end position="61"/>
    </location>
</feature>
<evidence type="ECO:0000256" key="5">
    <source>
        <dbReference type="ARBA" id="ARBA00023136"/>
    </source>
</evidence>
<evidence type="ECO:0000256" key="4">
    <source>
        <dbReference type="ARBA" id="ARBA00022989"/>
    </source>
</evidence>
<evidence type="ECO:0000313" key="9">
    <source>
        <dbReference type="Proteomes" id="UP000067625"/>
    </source>
</evidence>
<reference evidence="9" key="1">
    <citation type="submission" date="2015-08" db="EMBL/GenBank/DDBJ databases">
        <title>Genome sequencing project for genomic taxonomy and phylogenomics of Bacillus-like bacteria.</title>
        <authorList>
            <person name="Liu B."/>
            <person name="Wang J."/>
            <person name="Zhu Y."/>
            <person name="Liu G."/>
            <person name="Chen Q."/>
            <person name="Chen Z."/>
            <person name="Lan J."/>
            <person name="Che J."/>
            <person name="Ge C."/>
            <person name="Shi H."/>
            <person name="Pan Z."/>
            <person name="Liu X."/>
        </authorList>
    </citation>
    <scope>NUCLEOTIDE SEQUENCE [LARGE SCALE GENOMIC DNA]</scope>
    <source>
        <strain evidence="9">FJAT-4402</strain>
    </source>
</reference>
<keyword evidence="4 6" id="KW-1133">Transmembrane helix</keyword>
<evidence type="ECO:0000256" key="1">
    <source>
        <dbReference type="ARBA" id="ARBA00004162"/>
    </source>
</evidence>
<dbReference type="RefSeq" id="WP_053604225.1">
    <property type="nucleotide sequence ID" value="NZ_CP012600.1"/>
</dbReference>
<comment type="subcellular location">
    <subcellularLocation>
        <location evidence="1">Cell membrane</location>
        <topology evidence="1">Single-pass membrane protein</topology>
    </subcellularLocation>
</comment>
<dbReference type="InterPro" id="IPR007168">
    <property type="entry name" value="Phageshock_PspC_N"/>
</dbReference>
<dbReference type="Proteomes" id="UP000067625">
    <property type="component" value="Chromosome"/>
</dbReference>
<keyword evidence="2" id="KW-1003">Cell membrane</keyword>
<reference evidence="8 9" key="2">
    <citation type="journal article" date="2016" name="Int. J. Syst. Evol. Microbiol.">
        <title>Bacillus gobiensis sp. nov., isolated from a soil sample.</title>
        <authorList>
            <person name="Liu B."/>
            <person name="Liu G.H."/>
            <person name="Cetin S."/>
            <person name="Schumann P."/>
            <person name="Pan Z.Z."/>
            <person name="Chen Q.Q."/>
        </authorList>
    </citation>
    <scope>NUCLEOTIDE SEQUENCE [LARGE SCALE GENOMIC DNA]</scope>
    <source>
        <strain evidence="8 9">FJAT-4402</strain>
    </source>
</reference>
<evidence type="ECO:0000259" key="7">
    <source>
        <dbReference type="Pfam" id="PF04024"/>
    </source>
</evidence>
<dbReference type="PANTHER" id="PTHR33885:SF3">
    <property type="entry name" value="PHAGE SHOCK PROTEIN C"/>
    <property type="match status" value="1"/>
</dbReference>
<dbReference type="GO" id="GO:0005886">
    <property type="term" value="C:plasma membrane"/>
    <property type="evidence" value="ECO:0007669"/>
    <property type="project" value="UniProtKB-SubCell"/>
</dbReference>
<evidence type="ECO:0000256" key="2">
    <source>
        <dbReference type="ARBA" id="ARBA00022475"/>
    </source>
</evidence>
<dbReference type="STRING" id="1441095.AM592_13220"/>
<evidence type="ECO:0000256" key="6">
    <source>
        <dbReference type="SAM" id="Phobius"/>
    </source>
</evidence>
<keyword evidence="9" id="KW-1185">Reference proteome</keyword>
<dbReference type="InterPro" id="IPR052027">
    <property type="entry name" value="PspC"/>
</dbReference>
<organism evidence="8 9">
    <name type="scientific">Bacillus gobiensis</name>
    <dbReference type="NCBI Taxonomy" id="1441095"/>
    <lineage>
        <taxon>Bacteria</taxon>
        <taxon>Bacillati</taxon>
        <taxon>Bacillota</taxon>
        <taxon>Bacilli</taxon>
        <taxon>Bacillales</taxon>
        <taxon>Bacillaceae</taxon>
        <taxon>Bacillus</taxon>
    </lineage>
</organism>
<evidence type="ECO:0000256" key="3">
    <source>
        <dbReference type="ARBA" id="ARBA00022692"/>
    </source>
</evidence>
<sequence length="65" mass="7340">MKKWFRSTTDKKIAGVIGGLAQYLNIDATLLRIITVILAIITTVIPFLIIYLICIYMVPEEGEIK</sequence>
<protein>
    <recommendedName>
        <fullName evidence="7">Phage shock protein PspC N-terminal domain-containing protein</fullName>
    </recommendedName>
</protein>
<accession>A0A0M4FHY6</accession>
<dbReference type="PATRIC" id="fig|1441095.3.peg.2899"/>
<keyword evidence="3 6" id="KW-0812">Transmembrane</keyword>
<proteinExistence type="predicted"/>
<dbReference type="EMBL" id="CP012600">
    <property type="protein sequence ID" value="ALC82437.1"/>
    <property type="molecule type" value="Genomic_DNA"/>
</dbReference>
<keyword evidence="5 6" id="KW-0472">Membrane</keyword>
<evidence type="ECO:0000313" key="8">
    <source>
        <dbReference type="EMBL" id="ALC82437.1"/>
    </source>
</evidence>
<name>A0A0M4FHY6_9BACI</name>
<dbReference type="Pfam" id="PF04024">
    <property type="entry name" value="PspC"/>
    <property type="match status" value="1"/>
</dbReference>
<feature type="transmembrane region" description="Helical" evidence="6">
    <location>
        <begin position="33"/>
        <end position="58"/>
    </location>
</feature>
<dbReference type="AlphaFoldDB" id="A0A0M4FHY6"/>